<dbReference type="PROSITE" id="PS50102">
    <property type="entry name" value="RRM"/>
    <property type="match status" value="1"/>
</dbReference>
<dbReference type="CDD" id="cd12307">
    <property type="entry name" value="RRM_NIFK_like"/>
    <property type="match status" value="1"/>
</dbReference>
<dbReference type="SMART" id="SM00360">
    <property type="entry name" value="RRM"/>
    <property type="match status" value="1"/>
</dbReference>
<feature type="region of interest" description="Disordered" evidence="5">
    <location>
        <begin position="285"/>
        <end position="385"/>
    </location>
</feature>
<feature type="compositionally biased region" description="Basic residues" evidence="5">
    <location>
        <begin position="296"/>
        <end position="308"/>
    </location>
</feature>
<dbReference type="InterPro" id="IPR000504">
    <property type="entry name" value="RRM_dom"/>
</dbReference>
<proteinExistence type="predicted"/>
<dbReference type="Pfam" id="PF12196">
    <property type="entry name" value="hNIFK_binding"/>
    <property type="match status" value="1"/>
</dbReference>
<evidence type="ECO:0000313" key="8">
    <source>
        <dbReference type="Proteomes" id="UP000694520"/>
    </source>
</evidence>
<feature type="compositionally biased region" description="Polar residues" evidence="5">
    <location>
        <begin position="1"/>
        <end position="18"/>
    </location>
</feature>
<organism evidence="7 8">
    <name type="scientific">Bos mutus grunniens</name>
    <name type="common">Wild yak</name>
    <name type="synonym">Bos grunniens</name>
    <dbReference type="NCBI Taxonomy" id="30521"/>
    <lineage>
        <taxon>Eukaryota</taxon>
        <taxon>Metazoa</taxon>
        <taxon>Chordata</taxon>
        <taxon>Craniata</taxon>
        <taxon>Vertebrata</taxon>
        <taxon>Euteleostomi</taxon>
        <taxon>Mammalia</taxon>
        <taxon>Eutheria</taxon>
        <taxon>Laurasiatheria</taxon>
        <taxon>Artiodactyla</taxon>
        <taxon>Ruminantia</taxon>
        <taxon>Pecora</taxon>
        <taxon>Bovidae</taxon>
        <taxon>Bovinae</taxon>
        <taxon>Bos</taxon>
    </lineage>
</organism>
<dbReference type="Ensembl" id="ENSBGRT00000004410.1">
    <property type="protein sequence ID" value="ENSBGRP00000003845.1"/>
    <property type="gene ID" value="ENSBGRG00000002355.1"/>
</dbReference>
<dbReference type="SUPFAM" id="SSF54928">
    <property type="entry name" value="RNA-binding domain, RBD"/>
    <property type="match status" value="1"/>
</dbReference>
<feature type="compositionally biased region" description="Basic and acidic residues" evidence="5">
    <location>
        <begin position="334"/>
        <end position="346"/>
    </location>
</feature>
<dbReference type="GeneTree" id="ENSGT00390000011515"/>
<evidence type="ECO:0000259" key="6">
    <source>
        <dbReference type="PROSITE" id="PS50102"/>
    </source>
</evidence>
<evidence type="ECO:0000256" key="3">
    <source>
        <dbReference type="ARBA" id="ARBA00023242"/>
    </source>
</evidence>
<evidence type="ECO:0000256" key="2">
    <source>
        <dbReference type="ARBA" id="ARBA00022884"/>
    </source>
</evidence>
<dbReference type="Gene3D" id="3.30.70.330">
    <property type="match status" value="1"/>
</dbReference>
<name>A0A8C0A3T4_BOSMU</name>
<feature type="domain" description="RRM" evidence="6">
    <location>
        <begin position="134"/>
        <end position="212"/>
    </location>
</feature>
<dbReference type="Ensembl" id="ENSBGRT00000004385.1">
    <property type="protein sequence ID" value="ENSBGRP00000003821.1"/>
    <property type="gene ID" value="ENSBGRG00000002355.1"/>
</dbReference>
<dbReference type="AlphaFoldDB" id="A0A8C0A3T4"/>
<evidence type="ECO:0000256" key="1">
    <source>
        <dbReference type="ARBA" id="ARBA00004604"/>
    </source>
</evidence>
<sequence length="385" mass="44259">MSTSKCRQPRTCQTTPASQKPLEPFHSAAPRPMPRPRATLSPRLRPRAVHPGSAPEPCRRLRPPFRFGKQRVWRFRVYRVGLVGVRAGGMAAFGGPAKPLLSLNPQEDAKFKKEVAQVRRRATKQQEKQKPTPGVIYVGHLPPTLYETQIRAYFSQFGTVTRFRLSRSKKTGNSKGYGFVEFESEDVAKIAAETMNNYLFGERLLKCHFIPPEKVHEELFREWHMPFKRPSYPAVKRYNQNRSLVQKLRMEERFKKKEKLLRKRLAKKGIDYNFPSLVKVLHKNEENASNTGPQNSRKHQALRKKKKAASVTPETPEKAVDSQGPTPVCTPAFLEKRKSEVAKMNDDDKDNEIVFKQPISGVKEETQETQPPASSKKKRRRKHNQ</sequence>
<dbReference type="PANTHER" id="PTHR46754">
    <property type="entry name" value="MKI67 FHA DOMAIN-INTERACTING NUCLEOLAR PHOSPHOPROTEIN"/>
    <property type="match status" value="1"/>
</dbReference>
<dbReference type="GO" id="GO:0005730">
    <property type="term" value="C:nucleolus"/>
    <property type="evidence" value="ECO:0007669"/>
    <property type="project" value="UniProtKB-SubCell"/>
</dbReference>
<evidence type="ECO:0000313" key="7">
    <source>
        <dbReference type="Ensembl" id="ENSBGRP00000003845.1"/>
    </source>
</evidence>
<keyword evidence="8" id="KW-1185">Reference proteome</keyword>
<feature type="region of interest" description="Disordered" evidence="5">
    <location>
        <begin position="1"/>
        <end position="57"/>
    </location>
</feature>
<accession>A0A8C0A3T4</accession>
<feature type="compositionally biased region" description="Basic residues" evidence="5">
    <location>
        <begin position="375"/>
        <end position="385"/>
    </location>
</feature>
<keyword evidence="3" id="KW-0539">Nucleus</keyword>
<reference evidence="7" key="1">
    <citation type="submission" date="2019-05" db="EMBL/GenBank/DDBJ databases">
        <authorList>
            <person name="Zhang S."/>
            <person name="Liu J."/>
        </authorList>
    </citation>
    <scope>NUCLEOTIDE SEQUENCE [LARGE SCALE GENOMIC DNA]</scope>
</reference>
<reference evidence="7" key="2">
    <citation type="submission" date="2025-05" db="UniProtKB">
        <authorList>
            <consortium name="Ensembl"/>
        </authorList>
    </citation>
    <scope>IDENTIFICATION</scope>
</reference>
<protein>
    <submittedName>
        <fullName evidence="7">Nucleolar protein interacting with the FHA domain of MKI67</fullName>
    </submittedName>
</protein>
<dbReference type="GO" id="GO:0000794">
    <property type="term" value="C:condensed nuclear chromosome"/>
    <property type="evidence" value="ECO:0007669"/>
    <property type="project" value="Ensembl"/>
</dbReference>
<dbReference type="GO" id="GO:0003723">
    <property type="term" value="F:RNA binding"/>
    <property type="evidence" value="ECO:0007669"/>
    <property type="project" value="UniProtKB-UniRule"/>
</dbReference>
<evidence type="ECO:0000256" key="5">
    <source>
        <dbReference type="SAM" id="MobiDB-lite"/>
    </source>
</evidence>
<dbReference type="GO" id="GO:0005737">
    <property type="term" value="C:cytoplasm"/>
    <property type="evidence" value="ECO:0007669"/>
    <property type="project" value="Ensembl"/>
</dbReference>
<dbReference type="InterPro" id="IPR035979">
    <property type="entry name" value="RBD_domain_sf"/>
</dbReference>
<keyword evidence="2 4" id="KW-0694">RNA-binding</keyword>
<gene>
    <name evidence="7" type="primary">NIFK</name>
</gene>
<dbReference type="InterPro" id="IPR021043">
    <property type="entry name" value="NIFK_FHA_Ki67-binding"/>
</dbReference>
<dbReference type="Proteomes" id="UP000694520">
    <property type="component" value="Chromosome 2"/>
</dbReference>
<dbReference type="GO" id="GO:0005654">
    <property type="term" value="C:nucleoplasm"/>
    <property type="evidence" value="ECO:0007669"/>
    <property type="project" value="Ensembl"/>
</dbReference>
<comment type="subcellular location">
    <subcellularLocation>
        <location evidence="1">Nucleus</location>
        <location evidence="1">Nucleolus</location>
    </subcellularLocation>
</comment>
<evidence type="ECO:0000256" key="4">
    <source>
        <dbReference type="PROSITE-ProRule" id="PRU00176"/>
    </source>
</evidence>
<dbReference type="Pfam" id="PF00076">
    <property type="entry name" value="RRM_1"/>
    <property type="match status" value="1"/>
</dbReference>
<dbReference type="InterPro" id="IPR012677">
    <property type="entry name" value="Nucleotide-bd_a/b_plait_sf"/>
</dbReference>